<dbReference type="Pfam" id="PF00899">
    <property type="entry name" value="ThiF"/>
    <property type="match status" value="1"/>
</dbReference>
<evidence type="ECO:0000259" key="2">
    <source>
        <dbReference type="Pfam" id="PF00899"/>
    </source>
</evidence>
<comment type="caution">
    <text evidence="3">The sequence shown here is derived from an EMBL/GenBank/DDBJ whole genome shotgun (WGS) entry which is preliminary data.</text>
</comment>
<dbReference type="CDD" id="cd00757">
    <property type="entry name" value="ThiF_MoeB_HesA_family"/>
    <property type="match status" value="1"/>
</dbReference>
<dbReference type="GO" id="GO:0004792">
    <property type="term" value="F:thiosulfate-cyanide sulfurtransferase activity"/>
    <property type="evidence" value="ECO:0007669"/>
    <property type="project" value="TreeGrafter"/>
</dbReference>
<gene>
    <name evidence="3" type="ORF">IPP58_11095</name>
</gene>
<dbReference type="AlphaFoldDB" id="A0A9D7SIB6"/>
<dbReference type="GO" id="GO:0008641">
    <property type="term" value="F:ubiquitin-like modifier activating enzyme activity"/>
    <property type="evidence" value="ECO:0007669"/>
    <property type="project" value="InterPro"/>
</dbReference>
<evidence type="ECO:0000313" key="3">
    <source>
        <dbReference type="EMBL" id="MBK9797022.1"/>
    </source>
</evidence>
<dbReference type="EMBL" id="JADKIO010000008">
    <property type="protein sequence ID" value="MBK9797022.1"/>
    <property type="molecule type" value="Genomic_DNA"/>
</dbReference>
<sequence length="333" mass="36232">MSDRYAKQRIFLGREADEALRTKRVAVLGLGATGSVIAPWLARAGVGHLTLIDRDLVELSNLQRQLLYDESDLGRPKAAVAAKRLSDSNSSIELEPVVADLTSGNARELLSGFDLICDGTDNFEARFLINDVAILTGTPWIYAGAIGGEGVVWPLHPPSTPCLRCLIEEPPAGGDVDTCDSAGVLGPTVGVIGSWAALEALKVLTGKVPHADLVRFDFWQDERQFLKPPKSRCRFCTDKVTEFLDARWTLKASALCGLEGVQIRVNPPGRLDLAALKTRLETRTRGPWKQAGMMLKGREGADEITLFADGRALIHGPMTPERARSWYTEVVGC</sequence>
<evidence type="ECO:0000313" key="4">
    <source>
        <dbReference type="Proteomes" id="UP000886657"/>
    </source>
</evidence>
<accession>A0A9D7SIB6</accession>
<feature type="domain" description="THIF-type NAD/FAD binding fold" evidence="2">
    <location>
        <begin position="5"/>
        <end position="233"/>
    </location>
</feature>
<name>A0A9D7SIB6_9BACT</name>
<protein>
    <submittedName>
        <fullName evidence="3">ThiF family adenylyltransferase</fullName>
    </submittedName>
</protein>
<organism evidence="3 4">
    <name type="scientific">Candidatus Geothrix skivensis</name>
    <dbReference type="NCBI Taxonomy" id="2954439"/>
    <lineage>
        <taxon>Bacteria</taxon>
        <taxon>Pseudomonadati</taxon>
        <taxon>Acidobacteriota</taxon>
        <taxon>Holophagae</taxon>
        <taxon>Holophagales</taxon>
        <taxon>Holophagaceae</taxon>
        <taxon>Geothrix</taxon>
    </lineage>
</organism>
<dbReference type="InterPro" id="IPR045886">
    <property type="entry name" value="ThiF/MoeB/HesA"/>
</dbReference>
<dbReference type="Gene3D" id="3.40.50.720">
    <property type="entry name" value="NAD(P)-binding Rossmann-like Domain"/>
    <property type="match status" value="1"/>
</dbReference>
<dbReference type="PANTHER" id="PTHR10953:SF102">
    <property type="entry name" value="ADENYLYLTRANSFERASE AND SULFURTRANSFERASE MOCS3"/>
    <property type="match status" value="1"/>
</dbReference>
<dbReference type="InterPro" id="IPR035985">
    <property type="entry name" value="Ubiquitin-activating_enz"/>
</dbReference>
<dbReference type="InterPro" id="IPR000594">
    <property type="entry name" value="ThiF_NAD_FAD-bd"/>
</dbReference>
<proteinExistence type="inferred from homology"/>
<dbReference type="SUPFAM" id="SSF69572">
    <property type="entry name" value="Activating enzymes of the ubiquitin-like proteins"/>
    <property type="match status" value="1"/>
</dbReference>
<dbReference type="GO" id="GO:0005829">
    <property type="term" value="C:cytosol"/>
    <property type="evidence" value="ECO:0007669"/>
    <property type="project" value="TreeGrafter"/>
</dbReference>
<dbReference type="Proteomes" id="UP000886657">
    <property type="component" value="Unassembled WGS sequence"/>
</dbReference>
<dbReference type="GO" id="GO:0016779">
    <property type="term" value="F:nucleotidyltransferase activity"/>
    <property type="evidence" value="ECO:0007669"/>
    <property type="project" value="UniProtKB-KW"/>
</dbReference>
<keyword evidence="3" id="KW-0548">Nucleotidyltransferase</keyword>
<evidence type="ECO:0000256" key="1">
    <source>
        <dbReference type="ARBA" id="ARBA00009919"/>
    </source>
</evidence>
<keyword evidence="3" id="KW-0808">Transferase</keyword>
<dbReference type="GO" id="GO:0008146">
    <property type="term" value="F:sulfotransferase activity"/>
    <property type="evidence" value="ECO:0007669"/>
    <property type="project" value="TreeGrafter"/>
</dbReference>
<reference evidence="3" key="1">
    <citation type="submission" date="2020-10" db="EMBL/GenBank/DDBJ databases">
        <title>Connecting structure to function with the recovery of over 1000 high-quality activated sludge metagenome-assembled genomes encoding full-length rRNA genes using long-read sequencing.</title>
        <authorList>
            <person name="Singleton C.M."/>
            <person name="Petriglieri F."/>
            <person name="Kristensen J.M."/>
            <person name="Kirkegaard R.H."/>
            <person name="Michaelsen T.Y."/>
            <person name="Andersen M.H."/>
            <person name="Karst S.M."/>
            <person name="Dueholm M.S."/>
            <person name="Nielsen P.H."/>
            <person name="Albertsen M."/>
        </authorList>
    </citation>
    <scope>NUCLEOTIDE SEQUENCE</scope>
    <source>
        <strain evidence="3">Skiv_18-Q3-R9-52_MAXAC.067</strain>
    </source>
</reference>
<dbReference type="FunFam" id="3.40.50.720:FF:000080">
    <property type="entry name" value="Thiazole biosynthesis adenylyltransferase ThiF"/>
    <property type="match status" value="1"/>
</dbReference>
<comment type="similarity">
    <text evidence="1">Belongs to the HesA/MoeB/ThiF family.</text>
</comment>
<dbReference type="PANTHER" id="PTHR10953">
    <property type="entry name" value="UBIQUITIN-ACTIVATING ENZYME E1"/>
    <property type="match status" value="1"/>
</dbReference>